<keyword evidence="3" id="KW-1185">Reference proteome</keyword>
<protein>
    <recommendedName>
        <fullName evidence="4">GAF domain-containing protein</fullName>
    </recommendedName>
</protein>
<feature type="transmembrane region" description="Helical" evidence="1">
    <location>
        <begin position="43"/>
        <end position="62"/>
    </location>
</feature>
<keyword evidence="1" id="KW-1133">Transmembrane helix</keyword>
<name>A0A167GRE3_9GAMM</name>
<gene>
    <name evidence="2" type="ORF">I596_1246</name>
</gene>
<dbReference type="Proteomes" id="UP000076830">
    <property type="component" value="Chromosome"/>
</dbReference>
<evidence type="ECO:0008006" key="4">
    <source>
        <dbReference type="Google" id="ProtNLM"/>
    </source>
</evidence>
<evidence type="ECO:0000313" key="2">
    <source>
        <dbReference type="EMBL" id="ANB17276.1"/>
    </source>
</evidence>
<proteinExistence type="predicted"/>
<dbReference type="EMBL" id="CP015249">
    <property type="protein sequence ID" value="ANB17276.1"/>
    <property type="molecule type" value="Genomic_DNA"/>
</dbReference>
<dbReference type="AlphaFoldDB" id="A0A167GRE3"/>
<feature type="transmembrane region" description="Helical" evidence="1">
    <location>
        <begin position="16"/>
        <end position="37"/>
    </location>
</feature>
<dbReference type="RefSeq" id="WP_067645374.1">
    <property type="nucleotide sequence ID" value="NZ_CP015249.1"/>
</dbReference>
<keyword evidence="1" id="KW-0812">Transmembrane</keyword>
<evidence type="ECO:0000256" key="1">
    <source>
        <dbReference type="SAM" id="Phobius"/>
    </source>
</evidence>
<sequence>MNLPSKIAHGVARSTWLTALATIASIVSLGALIFQWLKGSTSLLALFGFIGTTFVFLALNIYSLRVREYAKDLEDVANDFLDINRLYRQTLSSRTSKAGLGWNMKEILDLEKSTLAGVCQRTSQIFSKLTRKDCMVTVKLLTQETTGGSQALFATTYARSQDRCSRDTAEPSRFAVNKGSNTAFDQCLMVDSTGGIPHFFSADLRKHGTYRNERPGHLNCYQSALVVPIRNGPDSQSSDVLGFLAVDTKSRNRLNNGHHLAMLAALADQMYSFISLMRGQHNVPVPEQPHDQ</sequence>
<organism evidence="2 3">
    <name type="scientific">Dokdonella koreensis DS-123</name>
    <dbReference type="NCBI Taxonomy" id="1300342"/>
    <lineage>
        <taxon>Bacteria</taxon>
        <taxon>Pseudomonadati</taxon>
        <taxon>Pseudomonadota</taxon>
        <taxon>Gammaproteobacteria</taxon>
        <taxon>Lysobacterales</taxon>
        <taxon>Rhodanobacteraceae</taxon>
        <taxon>Dokdonella</taxon>
    </lineage>
</organism>
<reference evidence="2 3" key="1">
    <citation type="submission" date="2016-04" db="EMBL/GenBank/DDBJ databases">
        <title>Complete genome sequence of Dokdonella koreensis DS-123T.</title>
        <authorList>
            <person name="Kim J.F."/>
            <person name="Lee H."/>
            <person name="Kwak M.-J."/>
        </authorList>
    </citation>
    <scope>NUCLEOTIDE SEQUENCE [LARGE SCALE GENOMIC DNA]</scope>
    <source>
        <strain evidence="2 3">DS-123</strain>
    </source>
</reference>
<keyword evidence="1" id="KW-0472">Membrane</keyword>
<dbReference type="KEGG" id="dko:I596_1246"/>
<accession>A0A167GRE3</accession>
<evidence type="ECO:0000313" key="3">
    <source>
        <dbReference type="Proteomes" id="UP000076830"/>
    </source>
</evidence>